<dbReference type="KEGG" id="mrr:Moror_3076"/>
<dbReference type="Gene3D" id="2.60.120.330">
    <property type="entry name" value="B-lactam Antibiotic, Isopenicillin N Synthase, Chain"/>
    <property type="match status" value="1"/>
</dbReference>
<dbReference type="EMBL" id="AWSO01000630">
    <property type="protein sequence ID" value="ESK88673.1"/>
    <property type="molecule type" value="Genomic_DNA"/>
</dbReference>
<sequence length="134" mass="15140">MPGLITVPEVPRYILAQPTTEALDYADLPIIDLSKAHSTPEAFQELAGEIRSAMSAQGFLYVINHGYTPSQTERIFDIADVPFTQVSENEKKVYDARAHETGFLDGYKLRQYWHIEGGVRDQLEQYNSNVLSHP</sequence>
<dbReference type="OrthoDB" id="406156at2759"/>
<evidence type="ECO:0000313" key="2">
    <source>
        <dbReference type="EMBL" id="ESK88673.1"/>
    </source>
</evidence>
<accession>V2WPD2</accession>
<dbReference type="HOGENOM" id="CLU_010119_10_1_1"/>
<reference evidence="2 3" key="1">
    <citation type="journal article" date="2014" name="BMC Genomics">
        <title>Genome and secretome analysis of the hemibiotrophic fungal pathogen, Moniliophthora roreri, which causes frosty pod rot disease of cacao: mechanisms of the biotrophic and necrotrophic phases.</title>
        <authorList>
            <person name="Meinhardt L.W."/>
            <person name="Costa G.G.L."/>
            <person name="Thomazella D.P.T."/>
            <person name="Teixeira P.J.P.L."/>
            <person name="Carazzolle M.F."/>
            <person name="Schuster S.C."/>
            <person name="Carlson J.E."/>
            <person name="Guiltinan M.J."/>
            <person name="Mieczkowski P."/>
            <person name="Farmer A."/>
            <person name="Ramaraj T."/>
            <person name="Crozier J."/>
            <person name="Davis R.E."/>
            <person name="Shao J."/>
            <person name="Melnick R.L."/>
            <person name="Pereira G.A.G."/>
            <person name="Bailey B.A."/>
        </authorList>
    </citation>
    <scope>NUCLEOTIDE SEQUENCE [LARGE SCALE GENOMIC DNA]</scope>
    <source>
        <strain evidence="2 3">MCA 2997</strain>
    </source>
</reference>
<dbReference type="Pfam" id="PF14226">
    <property type="entry name" value="DIOX_N"/>
    <property type="match status" value="1"/>
</dbReference>
<dbReference type="Proteomes" id="UP000017559">
    <property type="component" value="Unassembled WGS sequence"/>
</dbReference>
<name>V2WPD2_MONRO</name>
<dbReference type="AlphaFoldDB" id="V2WPD2"/>
<protein>
    <recommendedName>
        <fullName evidence="1">Non-haem dioxygenase N-terminal domain-containing protein</fullName>
    </recommendedName>
</protein>
<dbReference type="SUPFAM" id="SSF51197">
    <property type="entry name" value="Clavaminate synthase-like"/>
    <property type="match status" value="1"/>
</dbReference>
<dbReference type="InterPro" id="IPR027443">
    <property type="entry name" value="IPNS-like_sf"/>
</dbReference>
<evidence type="ECO:0000313" key="3">
    <source>
        <dbReference type="Proteomes" id="UP000017559"/>
    </source>
</evidence>
<comment type="caution">
    <text evidence="2">The sequence shown here is derived from an EMBL/GenBank/DDBJ whole genome shotgun (WGS) entry which is preliminary data.</text>
</comment>
<gene>
    <name evidence="2" type="ORF">Moror_3076</name>
</gene>
<proteinExistence type="predicted"/>
<dbReference type="InterPro" id="IPR026992">
    <property type="entry name" value="DIOX_N"/>
</dbReference>
<feature type="domain" description="Non-haem dioxygenase N-terminal" evidence="1">
    <location>
        <begin position="28"/>
        <end position="129"/>
    </location>
</feature>
<evidence type="ECO:0000259" key="1">
    <source>
        <dbReference type="Pfam" id="PF14226"/>
    </source>
</evidence>
<keyword evidence="3" id="KW-1185">Reference proteome</keyword>
<organism evidence="2 3">
    <name type="scientific">Moniliophthora roreri (strain MCA 2997)</name>
    <name type="common">Cocoa frosty pod rot fungus</name>
    <name type="synonym">Crinipellis roreri</name>
    <dbReference type="NCBI Taxonomy" id="1381753"/>
    <lineage>
        <taxon>Eukaryota</taxon>
        <taxon>Fungi</taxon>
        <taxon>Dikarya</taxon>
        <taxon>Basidiomycota</taxon>
        <taxon>Agaricomycotina</taxon>
        <taxon>Agaricomycetes</taxon>
        <taxon>Agaricomycetidae</taxon>
        <taxon>Agaricales</taxon>
        <taxon>Marasmiineae</taxon>
        <taxon>Marasmiaceae</taxon>
        <taxon>Moniliophthora</taxon>
    </lineage>
</organism>